<dbReference type="CDD" id="cd10839">
    <property type="entry name" value="cpPDZ1_DegP-like"/>
    <property type="match status" value="1"/>
</dbReference>
<evidence type="ECO:0000256" key="1">
    <source>
        <dbReference type="ARBA" id="ARBA00004418"/>
    </source>
</evidence>
<dbReference type="AlphaFoldDB" id="A0A380THB1"/>
<keyword evidence="2 10" id="KW-0645">Protease</keyword>
<dbReference type="Pfam" id="PF13365">
    <property type="entry name" value="Trypsin_2"/>
    <property type="match status" value="1"/>
</dbReference>
<dbReference type="Gene3D" id="2.40.10.120">
    <property type="match status" value="1"/>
</dbReference>
<dbReference type="SUPFAM" id="SSF50494">
    <property type="entry name" value="Trypsin-like serine proteases"/>
    <property type="match status" value="1"/>
</dbReference>
<evidence type="ECO:0000256" key="3">
    <source>
        <dbReference type="ARBA" id="ARBA00022729"/>
    </source>
</evidence>
<keyword evidence="3" id="KW-0732">Signal</keyword>
<dbReference type="InterPro" id="IPR001478">
    <property type="entry name" value="PDZ"/>
</dbReference>
<dbReference type="GO" id="GO:0006508">
    <property type="term" value="P:proteolysis"/>
    <property type="evidence" value="ECO:0007669"/>
    <property type="project" value="UniProtKB-KW"/>
</dbReference>
<dbReference type="GO" id="GO:0004252">
    <property type="term" value="F:serine-type endopeptidase activity"/>
    <property type="evidence" value="ECO:0007669"/>
    <property type="project" value="InterPro"/>
</dbReference>
<feature type="domain" description="PDZ" evidence="9">
    <location>
        <begin position="400"/>
        <end position="482"/>
    </location>
</feature>
<dbReference type="InterPro" id="IPR041489">
    <property type="entry name" value="PDZ_6"/>
</dbReference>
<evidence type="ECO:0000256" key="6">
    <source>
        <dbReference type="ARBA" id="ARBA00022801"/>
    </source>
</evidence>
<dbReference type="EC" id="3.4.21.107" evidence="10"/>
<evidence type="ECO:0000256" key="7">
    <source>
        <dbReference type="ARBA" id="ARBA00022825"/>
    </source>
</evidence>
<keyword evidence="5" id="KW-0574">Periplasm</keyword>
<accession>A0A380THB1</accession>
<dbReference type="Pfam" id="PF13180">
    <property type="entry name" value="PDZ_2"/>
    <property type="match status" value="1"/>
</dbReference>
<dbReference type="Gene3D" id="2.30.42.10">
    <property type="match status" value="2"/>
</dbReference>
<dbReference type="InterPro" id="IPR036034">
    <property type="entry name" value="PDZ_sf"/>
</dbReference>
<evidence type="ECO:0000256" key="8">
    <source>
        <dbReference type="ARBA" id="ARBA00023016"/>
    </source>
</evidence>
<gene>
    <name evidence="10" type="primary">htrA</name>
    <name evidence="10" type="ORF">DF3PB_3770001</name>
</gene>
<dbReference type="InterPro" id="IPR009003">
    <property type="entry name" value="Peptidase_S1_PA"/>
</dbReference>
<dbReference type="InterPro" id="IPR051201">
    <property type="entry name" value="Chloro_Bact_Ser_Proteases"/>
</dbReference>
<dbReference type="Pfam" id="PF17820">
    <property type="entry name" value="PDZ_6"/>
    <property type="match status" value="1"/>
</dbReference>
<evidence type="ECO:0000259" key="9">
    <source>
        <dbReference type="PROSITE" id="PS50106"/>
    </source>
</evidence>
<keyword evidence="6 10" id="KW-0378">Hydrolase</keyword>
<dbReference type="PRINTS" id="PR00834">
    <property type="entry name" value="PROTEASES2C"/>
</dbReference>
<dbReference type="InterPro" id="IPR011782">
    <property type="entry name" value="Pept_S1C_Do"/>
</dbReference>
<sequence>MTPQFGHFRAESGAGPLRAPMARWMIALVVLLFFSAPALARTAPDSFAELAERLLPSVVNISTTQTAEGQSGIEVPVVPPGSPFEDFFKEFFERNQPRQRQRRATSLGSGFVIDARGYVITNNHVIQDADEISVILQDESRIEAKVIGRDPKTDIAVLKVEPSDKLKPVRFGDSDVARVGDWVVAIGNPFGFGGSVTAGIISARGRDINAGPYDDFLQTDAAINRGNSGGPIFNLQGEVIGIATAIFSPSGGSIGIGFAIPANSARPVIEQLIKHGAVRRGWLGVRIQSVTDEIADTLGLKGVSGALVASVIDNGPAKKADIRAGDVILEFDGKPIDQMRKLPRIVAETEVGKAVDVKVWRGNKPVTVKVTVAALEETEEVAAGTTRAPNETPKASIPGVGLAVAALNDRLRSDYGLDEDAKGLVVTGIDAGGPAAEQGIKPGDLIVEVSQEPVTTPDQMAAKVTAARESGKKSILLLIEGDAGLRFVALRLAAN</sequence>
<dbReference type="EMBL" id="UIDG01000309">
    <property type="protein sequence ID" value="SUS07091.1"/>
    <property type="molecule type" value="Genomic_DNA"/>
</dbReference>
<feature type="domain" description="PDZ" evidence="9">
    <location>
        <begin position="272"/>
        <end position="363"/>
    </location>
</feature>
<proteinExistence type="predicted"/>
<comment type="subcellular location">
    <subcellularLocation>
        <location evidence="1">Periplasm</location>
    </subcellularLocation>
</comment>
<dbReference type="GO" id="GO:0042597">
    <property type="term" value="C:periplasmic space"/>
    <property type="evidence" value="ECO:0007669"/>
    <property type="project" value="UniProtKB-SubCell"/>
</dbReference>
<dbReference type="PROSITE" id="PS50106">
    <property type="entry name" value="PDZ"/>
    <property type="match status" value="2"/>
</dbReference>
<evidence type="ECO:0000256" key="5">
    <source>
        <dbReference type="ARBA" id="ARBA00022764"/>
    </source>
</evidence>
<dbReference type="SUPFAM" id="SSF50156">
    <property type="entry name" value="PDZ domain-like"/>
    <property type="match status" value="2"/>
</dbReference>
<dbReference type="PANTHER" id="PTHR43343:SF3">
    <property type="entry name" value="PROTEASE DO-LIKE 8, CHLOROPLASTIC"/>
    <property type="match status" value="1"/>
</dbReference>
<protein>
    <submittedName>
        <fullName evidence="10">Putative periplasmic serine endoprotease DegP-like</fullName>
        <ecNumber evidence="10">3.4.21.107</ecNumber>
    </submittedName>
</protein>
<keyword evidence="4" id="KW-0677">Repeat</keyword>
<dbReference type="SMART" id="SM00228">
    <property type="entry name" value="PDZ"/>
    <property type="match status" value="2"/>
</dbReference>
<evidence type="ECO:0000313" key="10">
    <source>
        <dbReference type="EMBL" id="SUS07091.1"/>
    </source>
</evidence>
<dbReference type="PANTHER" id="PTHR43343">
    <property type="entry name" value="PEPTIDASE S12"/>
    <property type="match status" value="1"/>
</dbReference>
<dbReference type="NCBIfam" id="TIGR02037">
    <property type="entry name" value="degP_htrA_DO"/>
    <property type="match status" value="1"/>
</dbReference>
<name>A0A380THB1_9ZZZZ</name>
<dbReference type="FunFam" id="2.40.10.120:FF:000007">
    <property type="entry name" value="Periplasmic serine endoprotease DegP-like"/>
    <property type="match status" value="1"/>
</dbReference>
<organism evidence="10">
    <name type="scientific">metagenome</name>
    <dbReference type="NCBI Taxonomy" id="256318"/>
    <lineage>
        <taxon>unclassified sequences</taxon>
        <taxon>metagenomes</taxon>
    </lineage>
</organism>
<dbReference type="InterPro" id="IPR001940">
    <property type="entry name" value="Peptidase_S1C"/>
</dbReference>
<evidence type="ECO:0000256" key="4">
    <source>
        <dbReference type="ARBA" id="ARBA00022737"/>
    </source>
</evidence>
<reference evidence="10" key="1">
    <citation type="submission" date="2018-07" db="EMBL/GenBank/DDBJ databases">
        <authorList>
            <person name="Quirk P.G."/>
            <person name="Krulwich T.A."/>
        </authorList>
    </citation>
    <scope>NUCLEOTIDE SEQUENCE</scope>
</reference>
<keyword evidence="8" id="KW-0346">Stress response</keyword>
<evidence type="ECO:0000256" key="2">
    <source>
        <dbReference type="ARBA" id="ARBA00022670"/>
    </source>
</evidence>
<keyword evidence="7" id="KW-0720">Serine protease</keyword>